<organism evidence="3 4">
    <name type="scientific">Lactuca virosa</name>
    <dbReference type="NCBI Taxonomy" id="75947"/>
    <lineage>
        <taxon>Eukaryota</taxon>
        <taxon>Viridiplantae</taxon>
        <taxon>Streptophyta</taxon>
        <taxon>Embryophyta</taxon>
        <taxon>Tracheophyta</taxon>
        <taxon>Spermatophyta</taxon>
        <taxon>Magnoliopsida</taxon>
        <taxon>eudicotyledons</taxon>
        <taxon>Gunneridae</taxon>
        <taxon>Pentapetalae</taxon>
        <taxon>asterids</taxon>
        <taxon>campanulids</taxon>
        <taxon>Asterales</taxon>
        <taxon>Asteraceae</taxon>
        <taxon>Cichorioideae</taxon>
        <taxon>Cichorieae</taxon>
        <taxon>Lactucinae</taxon>
        <taxon>Lactuca</taxon>
    </lineage>
</organism>
<dbReference type="InterPro" id="IPR003854">
    <property type="entry name" value="GASA"/>
</dbReference>
<evidence type="ECO:0000313" key="4">
    <source>
        <dbReference type="Proteomes" id="UP001157418"/>
    </source>
</evidence>
<proteinExistence type="inferred from homology"/>
<evidence type="ECO:0008006" key="5">
    <source>
        <dbReference type="Google" id="ProtNLM"/>
    </source>
</evidence>
<keyword evidence="4" id="KW-1185">Reference proteome</keyword>
<dbReference type="Proteomes" id="UP001157418">
    <property type="component" value="Unassembled WGS sequence"/>
</dbReference>
<keyword evidence="2" id="KW-0472">Membrane</keyword>
<evidence type="ECO:0000313" key="3">
    <source>
        <dbReference type="EMBL" id="CAH1421183.1"/>
    </source>
</evidence>
<dbReference type="PANTHER" id="PTHR23201:SF100">
    <property type="entry name" value="GIBBERELLIN REGULATED PROTEIN"/>
    <property type="match status" value="1"/>
</dbReference>
<accession>A0AAU9MKJ0</accession>
<dbReference type="AlphaFoldDB" id="A0AAU9MKJ0"/>
<dbReference type="Pfam" id="PF02704">
    <property type="entry name" value="GASA"/>
    <property type="match status" value="1"/>
</dbReference>
<evidence type="ECO:0000256" key="1">
    <source>
        <dbReference type="ARBA" id="ARBA00010582"/>
    </source>
</evidence>
<name>A0AAU9MKJ0_9ASTR</name>
<reference evidence="3 4" key="1">
    <citation type="submission" date="2022-01" db="EMBL/GenBank/DDBJ databases">
        <authorList>
            <person name="Xiong W."/>
            <person name="Schranz E."/>
        </authorList>
    </citation>
    <scope>NUCLEOTIDE SEQUENCE [LARGE SCALE GENOMIC DNA]</scope>
</reference>
<keyword evidence="2" id="KW-0812">Transmembrane</keyword>
<sequence>MTVSKGLTSHVTCLTSPTAAHYSLLRHYKYSSSPPPFLTNKHLKESVLHSYNFKKNMKLQSATTSLILLLLLALLFISSLVESTTTITTSPTAAPVPSPSGSFGCDKKCELRCSRSGWRKMCLKLCGICCGKCKGCVPSGPYADKAQCPCYRDMKNQKGRDKCP</sequence>
<evidence type="ECO:0000256" key="2">
    <source>
        <dbReference type="SAM" id="Phobius"/>
    </source>
</evidence>
<dbReference type="EMBL" id="CAKMRJ010001112">
    <property type="protein sequence ID" value="CAH1421183.1"/>
    <property type="molecule type" value="Genomic_DNA"/>
</dbReference>
<protein>
    <recommendedName>
        <fullName evidence="5">Gibberellin regulated protein</fullName>
    </recommendedName>
</protein>
<dbReference type="PANTHER" id="PTHR23201">
    <property type="entry name" value="EXTENSIN, PROLINE-RICH PROTEIN"/>
    <property type="match status" value="1"/>
</dbReference>
<comment type="similarity">
    <text evidence="1">Belongs to the GASA family.</text>
</comment>
<comment type="caution">
    <text evidence="3">The sequence shown here is derived from an EMBL/GenBank/DDBJ whole genome shotgun (WGS) entry which is preliminary data.</text>
</comment>
<feature type="transmembrane region" description="Helical" evidence="2">
    <location>
        <begin position="62"/>
        <end position="81"/>
    </location>
</feature>
<keyword evidence="2" id="KW-1133">Transmembrane helix</keyword>
<gene>
    <name evidence="3" type="ORF">LVIROSA_LOCUS8597</name>
</gene>